<dbReference type="AlphaFoldDB" id="W1PFW8"/>
<dbReference type="Gramene" id="ERN08887">
    <property type="protein sequence ID" value="ERN08887"/>
    <property type="gene ID" value="AMTR_s00015p00213300"/>
</dbReference>
<reference evidence="2" key="1">
    <citation type="journal article" date="2013" name="Science">
        <title>The Amborella genome and the evolution of flowering plants.</title>
        <authorList>
            <consortium name="Amborella Genome Project"/>
        </authorList>
    </citation>
    <scope>NUCLEOTIDE SEQUENCE [LARGE SCALE GENOMIC DNA]</scope>
</reference>
<proteinExistence type="predicted"/>
<gene>
    <name evidence="1" type="ORF">AMTR_s00015p00213300</name>
</gene>
<name>W1PFW8_AMBTC</name>
<protein>
    <submittedName>
        <fullName evidence="1">Uncharacterized protein</fullName>
    </submittedName>
</protein>
<dbReference type="HOGENOM" id="CLU_2963893_0_0_1"/>
<organism evidence="1 2">
    <name type="scientific">Amborella trichopoda</name>
    <dbReference type="NCBI Taxonomy" id="13333"/>
    <lineage>
        <taxon>Eukaryota</taxon>
        <taxon>Viridiplantae</taxon>
        <taxon>Streptophyta</taxon>
        <taxon>Embryophyta</taxon>
        <taxon>Tracheophyta</taxon>
        <taxon>Spermatophyta</taxon>
        <taxon>Magnoliopsida</taxon>
        <taxon>Amborellales</taxon>
        <taxon>Amborellaceae</taxon>
        <taxon>Amborella</taxon>
    </lineage>
</organism>
<sequence>MAACIWLRRVAGSVRSRMAVGWFAAIVGGGSYRGCRPVPKSYRSREVGKDSGGGWAADG</sequence>
<keyword evidence="2" id="KW-1185">Reference proteome</keyword>
<evidence type="ECO:0000313" key="2">
    <source>
        <dbReference type="Proteomes" id="UP000017836"/>
    </source>
</evidence>
<dbReference type="EMBL" id="KI393208">
    <property type="protein sequence ID" value="ERN08887.1"/>
    <property type="molecule type" value="Genomic_DNA"/>
</dbReference>
<dbReference type="Proteomes" id="UP000017836">
    <property type="component" value="Unassembled WGS sequence"/>
</dbReference>
<evidence type="ECO:0000313" key="1">
    <source>
        <dbReference type="EMBL" id="ERN08887.1"/>
    </source>
</evidence>
<accession>W1PFW8</accession>